<feature type="signal peptide" evidence="2">
    <location>
        <begin position="1"/>
        <end position="24"/>
    </location>
</feature>
<dbReference type="Pfam" id="PF03662">
    <property type="entry name" value="Glyco_hydro_79n"/>
    <property type="match status" value="1"/>
</dbReference>
<evidence type="ECO:0000313" key="4">
    <source>
        <dbReference type="RefSeq" id="XP_031561246.1"/>
    </source>
</evidence>
<feature type="chain" id="PRO_5027686249" evidence="2">
    <location>
        <begin position="25"/>
        <end position="528"/>
    </location>
</feature>
<keyword evidence="3" id="KW-1185">Reference proteome</keyword>
<dbReference type="GO" id="GO:0031012">
    <property type="term" value="C:extracellular matrix"/>
    <property type="evidence" value="ECO:0007669"/>
    <property type="project" value="TreeGrafter"/>
</dbReference>
<organism evidence="3 4">
    <name type="scientific">Actinia tenebrosa</name>
    <name type="common">Australian red waratah sea anemone</name>
    <dbReference type="NCBI Taxonomy" id="6105"/>
    <lineage>
        <taxon>Eukaryota</taxon>
        <taxon>Metazoa</taxon>
        <taxon>Cnidaria</taxon>
        <taxon>Anthozoa</taxon>
        <taxon>Hexacorallia</taxon>
        <taxon>Actiniaria</taxon>
        <taxon>Actiniidae</taxon>
        <taxon>Actinia</taxon>
    </lineage>
</organism>
<gene>
    <name evidence="4" type="primary">LOC116297207</name>
</gene>
<dbReference type="GO" id="GO:0016020">
    <property type="term" value="C:membrane"/>
    <property type="evidence" value="ECO:0007669"/>
    <property type="project" value="InterPro"/>
</dbReference>
<protein>
    <submittedName>
        <fullName evidence="4">Heparanase-like</fullName>
    </submittedName>
</protein>
<dbReference type="GO" id="GO:0016798">
    <property type="term" value="F:hydrolase activity, acting on glycosyl bonds"/>
    <property type="evidence" value="ECO:0007669"/>
    <property type="project" value="InterPro"/>
</dbReference>
<dbReference type="OrthoDB" id="726732at2759"/>
<dbReference type="AlphaFoldDB" id="A0A6P8I140"/>
<dbReference type="InParanoid" id="A0A6P8I140"/>
<dbReference type="PANTHER" id="PTHR46145:SF4">
    <property type="entry name" value="HEPARANASE"/>
    <property type="match status" value="1"/>
</dbReference>
<dbReference type="GeneID" id="116297207"/>
<dbReference type="Gene3D" id="3.20.20.80">
    <property type="entry name" value="Glycosidases"/>
    <property type="match status" value="1"/>
</dbReference>
<comment type="similarity">
    <text evidence="1">Belongs to the glycosyl hydrolase 79 family.</text>
</comment>
<dbReference type="InterPro" id="IPR005199">
    <property type="entry name" value="Glyco_hydro_79"/>
</dbReference>
<dbReference type="InterPro" id="IPR017853">
    <property type="entry name" value="GH"/>
</dbReference>
<dbReference type="KEGG" id="aten:116297207"/>
<proteinExistence type="inferred from homology"/>
<evidence type="ECO:0000313" key="3">
    <source>
        <dbReference type="Proteomes" id="UP000515163"/>
    </source>
</evidence>
<dbReference type="SUPFAM" id="SSF51445">
    <property type="entry name" value="(Trans)glycosidases"/>
    <property type="match status" value="1"/>
</dbReference>
<reference evidence="4" key="1">
    <citation type="submission" date="2025-08" db="UniProtKB">
        <authorList>
            <consortium name="RefSeq"/>
        </authorList>
    </citation>
    <scope>IDENTIFICATION</scope>
    <source>
        <tissue evidence="4">Tentacle</tissue>
    </source>
</reference>
<evidence type="ECO:0000256" key="2">
    <source>
        <dbReference type="SAM" id="SignalP"/>
    </source>
</evidence>
<dbReference type="FunCoup" id="A0A6P8I140">
    <property type="interactions" value="254"/>
</dbReference>
<accession>A0A6P8I140</accession>
<evidence type="ECO:0000256" key="1">
    <source>
        <dbReference type="ARBA" id="ARBA00009800"/>
    </source>
</evidence>
<dbReference type="PANTHER" id="PTHR46145">
    <property type="entry name" value="HEPARANASE"/>
    <property type="match status" value="1"/>
</dbReference>
<dbReference type="FunFam" id="3.20.20.80:FF:000024">
    <property type="entry name" value="Heparanase 2"/>
    <property type="match status" value="1"/>
</dbReference>
<dbReference type="Proteomes" id="UP000515163">
    <property type="component" value="Unplaced"/>
</dbReference>
<name>A0A6P8I140_ACTTE</name>
<keyword evidence="2" id="KW-0732">Signal</keyword>
<sequence>MSFKKATLKQSFYLSLLLFPFVFSMPLEEHAFTDSSSKSGNAFAVEIVTTEAFRVVDKRFLSVAIDTHILEIHWKCFNFSSVRLFTLAKGLQPAYLRIGGSGQDFLFYDGEVHKMNGVDHAVQSRECKDEQGRNINGQKKKGINFTINSDDLDNIHEISEKAGWDIVFGLNLLLRSDDGSWNSSNPLEIMRYAAKNGYNFAWELGNEPNNLGQYGTPITAEQDAMAFLTLRQILNDEPELGRMLIGPDVDRIWEQPKAREYLNQFLLLAPDTVDAISWHQYYVNGRTSTAKDFYDVQILDTMLDQLNDFNDIVTVRAPQTKAWIGETSSAWGGGAEGLSDRYIAGFMWLDKLGLSARLNQDVVIRQTFFGGNYALIGTDLLPNPDYWLSLLYKRLVGQEVLKVEQGTERGRLLRVYAHCTNSAGEYPAGAVTVIALNINPKEQATFRLTGDLRGMDVDQYLLTPYGDDLTERRVNLNGKPLKLIDDATLPSLHPVRVSSDLLVLPSLTFSFFVVPNAKAEACKTTLYS</sequence>
<dbReference type="RefSeq" id="XP_031561246.1">
    <property type="nucleotide sequence ID" value="XM_031705386.1"/>
</dbReference>
<dbReference type="GO" id="GO:0005615">
    <property type="term" value="C:extracellular space"/>
    <property type="evidence" value="ECO:0007669"/>
    <property type="project" value="TreeGrafter"/>
</dbReference>